<protein>
    <submittedName>
        <fullName evidence="3">Uncharacterized protein</fullName>
    </submittedName>
</protein>
<name>A0A5C3KH29_COPMA</name>
<feature type="signal peptide" evidence="2">
    <location>
        <begin position="1"/>
        <end position="21"/>
    </location>
</feature>
<gene>
    <name evidence="3" type="ORF">FA15DRAFT_222540</name>
</gene>
<sequence>MGPWPLAMWCIKLQATTMTASVERLATLVVAHGHLFPFSLHQQAARGLTCTLEILTKVEKDKANNSLNTNLSKSPQEQLSPCPSPATTHRLHKMLHSTTTGSSLDCGHWFLIKVLPTSPSLAAAAAPPQDFDILTVRWVAKRIEPPPPAKNIMGHRHVVDPGASLSDQINNGCQTLKIFLLSGTCFCS</sequence>
<keyword evidence="4" id="KW-1185">Reference proteome</keyword>
<dbReference type="AlphaFoldDB" id="A0A5C3KH29"/>
<dbReference type="EMBL" id="ML210358">
    <property type="protein sequence ID" value="TFK19135.1"/>
    <property type="molecule type" value="Genomic_DNA"/>
</dbReference>
<evidence type="ECO:0000313" key="3">
    <source>
        <dbReference type="EMBL" id="TFK19135.1"/>
    </source>
</evidence>
<evidence type="ECO:0000256" key="2">
    <source>
        <dbReference type="SAM" id="SignalP"/>
    </source>
</evidence>
<evidence type="ECO:0000256" key="1">
    <source>
        <dbReference type="SAM" id="MobiDB-lite"/>
    </source>
</evidence>
<organism evidence="3 4">
    <name type="scientific">Coprinopsis marcescibilis</name>
    <name type="common">Agaric fungus</name>
    <name type="synonym">Psathyrella marcescibilis</name>
    <dbReference type="NCBI Taxonomy" id="230819"/>
    <lineage>
        <taxon>Eukaryota</taxon>
        <taxon>Fungi</taxon>
        <taxon>Dikarya</taxon>
        <taxon>Basidiomycota</taxon>
        <taxon>Agaricomycotina</taxon>
        <taxon>Agaricomycetes</taxon>
        <taxon>Agaricomycetidae</taxon>
        <taxon>Agaricales</taxon>
        <taxon>Agaricineae</taxon>
        <taxon>Psathyrellaceae</taxon>
        <taxon>Coprinopsis</taxon>
    </lineage>
</organism>
<evidence type="ECO:0000313" key="4">
    <source>
        <dbReference type="Proteomes" id="UP000307440"/>
    </source>
</evidence>
<feature type="region of interest" description="Disordered" evidence="1">
    <location>
        <begin position="66"/>
        <end position="85"/>
    </location>
</feature>
<accession>A0A5C3KH29</accession>
<dbReference type="Proteomes" id="UP000307440">
    <property type="component" value="Unassembled WGS sequence"/>
</dbReference>
<feature type="chain" id="PRO_5023099146" evidence="2">
    <location>
        <begin position="22"/>
        <end position="188"/>
    </location>
</feature>
<proteinExistence type="predicted"/>
<reference evidence="3 4" key="1">
    <citation type="journal article" date="2019" name="Nat. Ecol. Evol.">
        <title>Megaphylogeny resolves global patterns of mushroom evolution.</title>
        <authorList>
            <person name="Varga T."/>
            <person name="Krizsan K."/>
            <person name="Foldi C."/>
            <person name="Dima B."/>
            <person name="Sanchez-Garcia M."/>
            <person name="Sanchez-Ramirez S."/>
            <person name="Szollosi G.J."/>
            <person name="Szarkandi J.G."/>
            <person name="Papp V."/>
            <person name="Albert L."/>
            <person name="Andreopoulos W."/>
            <person name="Angelini C."/>
            <person name="Antonin V."/>
            <person name="Barry K.W."/>
            <person name="Bougher N.L."/>
            <person name="Buchanan P."/>
            <person name="Buyck B."/>
            <person name="Bense V."/>
            <person name="Catcheside P."/>
            <person name="Chovatia M."/>
            <person name="Cooper J."/>
            <person name="Damon W."/>
            <person name="Desjardin D."/>
            <person name="Finy P."/>
            <person name="Geml J."/>
            <person name="Haridas S."/>
            <person name="Hughes K."/>
            <person name="Justo A."/>
            <person name="Karasinski D."/>
            <person name="Kautmanova I."/>
            <person name="Kiss B."/>
            <person name="Kocsube S."/>
            <person name="Kotiranta H."/>
            <person name="LaButti K.M."/>
            <person name="Lechner B.E."/>
            <person name="Liimatainen K."/>
            <person name="Lipzen A."/>
            <person name="Lukacs Z."/>
            <person name="Mihaltcheva S."/>
            <person name="Morgado L.N."/>
            <person name="Niskanen T."/>
            <person name="Noordeloos M.E."/>
            <person name="Ohm R.A."/>
            <person name="Ortiz-Santana B."/>
            <person name="Ovrebo C."/>
            <person name="Racz N."/>
            <person name="Riley R."/>
            <person name="Savchenko A."/>
            <person name="Shiryaev A."/>
            <person name="Soop K."/>
            <person name="Spirin V."/>
            <person name="Szebenyi C."/>
            <person name="Tomsovsky M."/>
            <person name="Tulloss R.E."/>
            <person name="Uehling J."/>
            <person name="Grigoriev I.V."/>
            <person name="Vagvolgyi C."/>
            <person name="Papp T."/>
            <person name="Martin F.M."/>
            <person name="Miettinen O."/>
            <person name="Hibbett D.S."/>
            <person name="Nagy L.G."/>
        </authorList>
    </citation>
    <scope>NUCLEOTIDE SEQUENCE [LARGE SCALE GENOMIC DNA]</scope>
    <source>
        <strain evidence="3 4">CBS 121175</strain>
    </source>
</reference>
<keyword evidence="2" id="KW-0732">Signal</keyword>